<organism evidence="3">
    <name type="scientific">Ranid herpesvirus 4</name>
    <dbReference type="NCBI Taxonomy" id="2849006"/>
    <lineage>
        <taxon>Viruses</taxon>
        <taxon>Duplodnaviria</taxon>
        <taxon>Heunggongvirae</taxon>
        <taxon>Peploviricota</taxon>
        <taxon>Herviviricetes</taxon>
        <taxon>Herpesvirales</taxon>
    </lineage>
</organism>
<dbReference type="GO" id="GO:0005524">
    <property type="term" value="F:ATP binding"/>
    <property type="evidence" value="ECO:0007669"/>
    <property type="project" value="InterPro"/>
</dbReference>
<dbReference type="InterPro" id="IPR000719">
    <property type="entry name" value="Prot_kinase_dom"/>
</dbReference>
<dbReference type="GO" id="GO:0004672">
    <property type="term" value="F:protein kinase activity"/>
    <property type="evidence" value="ECO:0007669"/>
    <property type="project" value="InterPro"/>
</dbReference>
<dbReference type="Gene3D" id="1.10.510.10">
    <property type="entry name" value="Transferase(Phosphotransferase) domain 1"/>
    <property type="match status" value="1"/>
</dbReference>
<reference evidence="3" key="2">
    <citation type="submission" date="2021-04" db="EMBL/GenBank/DDBJ databases">
        <authorList>
            <person name="Chen X."/>
            <person name="Shi M."/>
            <person name="Wu W."/>
        </authorList>
    </citation>
    <scope>NUCLEOTIDE SEQUENCE</scope>
    <source>
        <strain evidence="3">Cxx6</strain>
    </source>
</reference>
<dbReference type="InterPro" id="IPR011009">
    <property type="entry name" value="Kinase-like_dom_sf"/>
</dbReference>
<evidence type="ECO:0000313" key="3">
    <source>
        <dbReference type="EMBL" id="QWY26466.1"/>
    </source>
</evidence>
<sequence length="1319" mass="149486">MYLDEISWLRRYAERRTSPALPYSNDSLLINLLSFKKELNKLVTQNYKSEASNHVATPANNNISAETLLKKIKYCPTSIGKLALVYALANPERALQLSDYYINNKSVVHKGNELIDALIKKNRSFNFRLEETPVSSINTTGNVEDNYADTQEYFEGFSQQDMLLNEFSQMEYNSQAIDEFLIKPTDREGYITAEDVETELYRLEQKGPPTERVYQQKGLHCKMFENVNEPSIACIRLRNPVDDILSFDDTGEDTSNTFALQQAIAISSGLDPVTNDERYDDLLDDLDNSSQDVVIISDGEDNIDNISSPYREPQEPEMSFYEDSEHYEPRENTPQAAQDPNDWTDWDDSNEAIVISDSEDLLSNNSIEDVRSISYPMERSPDEPLELDEADDITSYYSSSPVRRIRNDRRPPPIPNYSSGDDNDEELFRRAPIRPLKRLRSQNVSTSKTPRLEDGSHLVELVPLPEPALEINTIEKINIPEALERPLAGQKGQIESILAQVQEQNVKLVEPRLSQNENRMLFETTDKDSVSKRTPIDSRESLKDKVNTQTNVTNRLLGYNYMDDSVRAEEAIEESLDTRLSLSVRRVLDSPGEGTSKTRTNSKTLSSKSVNLSDLSQTLPDNEEDQIAYQRERFVSDSVPVLMDSSQMSVYNMDNNELMPQNYDRLEESYGERGFANKYKAVFIPTQQTCVGIISKNGTSGFCYGLVKGINVEMYVSRNSKEANEKAEMLITLKHPCLIAPMTFYACEQKTMIMTYISSGTKLTDLTRNTLLYLKKHIRTAFANLATGLAFLHEQNILHNLICPESCLLMLKDDNPYVILGDYRDLNRENTFLENTHLSDNYKSLDRLRTYKLTKKADVWALALTIGWIANEGKDILASSIQNSQTKLPIIPATETTCDRLLQQIIKDKAPVPTARDIAETLSYKTHMPPDWEIPQLPHMVNFALIQQSMSLKQEPTNFKSLNVFVATGMDEVSQLGPNSTEDIYSKTNIVKVVKTVVEQSFEDVPSIPHVGKPLLLNESMPLPTSAITNELAITLNTKRSIESVVPCYITTLSHSNIFMIGEGDYRMQRLLVKPLATSQNTVNWEQTCKQTAAYALMRVGMHTHLRPVYAVQVGTMMDSNKPCSLTLTCDPGLPISQLDTKHMPLSEHKKLVGELLLGLYHIEKRADEKSLISLLAGINLENMYYKEGVGVVLDTLHPSKDLQWRNNNKTFLLQFAICLAQGLPLSEVSQMPMVITDTDLNEKISIILSNEHWASLTQGRMSLRQYVDKYHLAGDVISNIKYPVFLNKRYVRTASYFRNDTGTGVTGFIPEATVHYKF</sequence>
<proteinExistence type="predicted"/>
<protein>
    <recommendedName>
        <fullName evidence="2">Protein kinase domain-containing protein</fullName>
    </recommendedName>
</protein>
<dbReference type="EMBL" id="MZ244212">
    <property type="protein sequence ID" value="QWY26466.1"/>
    <property type="molecule type" value="Genomic_DNA"/>
</dbReference>
<evidence type="ECO:0000259" key="2">
    <source>
        <dbReference type="Pfam" id="PF00069"/>
    </source>
</evidence>
<feature type="compositionally biased region" description="Basic residues" evidence="1">
    <location>
        <begin position="431"/>
        <end position="440"/>
    </location>
</feature>
<feature type="region of interest" description="Disordered" evidence="1">
    <location>
        <begin position="398"/>
        <end position="451"/>
    </location>
</feature>
<feature type="region of interest" description="Disordered" evidence="1">
    <location>
        <begin position="300"/>
        <end position="347"/>
    </location>
</feature>
<name>A0A8F3CIJ9_9VIRU</name>
<dbReference type="Pfam" id="PF00069">
    <property type="entry name" value="Pkinase"/>
    <property type="match status" value="1"/>
</dbReference>
<dbReference type="SUPFAM" id="SSF56112">
    <property type="entry name" value="Protein kinase-like (PK-like)"/>
    <property type="match status" value="1"/>
</dbReference>
<feature type="region of interest" description="Disordered" evidence="1">
    <location>
        <begin position="587"/>
        <end position="619"/>
    </location>
</feature>
<reference evidence="3" key="1">
    <citation type="journal article" date="2021" name="Viruses">
        <title>Discovery and Characterization of Actively Replicating DNA and Retro-Transcribing Viruses in Lower Vertebrate Hosts Based on RNA Sequencing.</title>
        <authorList>
            <person name="Chen X.X."/>
            <person name="Wu W.C."/>
            <person name="Shi M."/>
        </authorList>
    </citation>
    <scope>NUCLEOTIDE SEQUENCE</scope>
    <source>
        <strain evidence="3">Cxx6</strain>
    </source>
</reference>
<evidence type="ECO:0000256" key="1">
    <source>
        <dbReference type="SAM" id="MobiDB-lite"/>
    </source>
</evidence>
<feature type="domain" description="Protein kinase" evidence="2">
    <location>
        <begin position="707"/>
        <end position="870"/>
    </location>
</feature>
<feature type="compositionally biased region" description="Polar residues" evidence="1">
    <location>
        <begin position="593"/>
        <end position="619"/>
    </location>
</feature>
<accession>A0A8F3CIJ9</accession>